<protein>
    <submittedName>
        <fullName evidence="8">CDP-alcohol phosphatidyltransferase</fullName>
    </submittedName>
</protein>
<feature type="transmembrane region" description="Helical" evidence="7">
    <location>
        <begin position="300"/>
        <end position="323"/>
    </location>
</feature>
<dbReference type="InterPro" id="IPR043130">
    <property type="entry name" value="CDP-OH_PTrfase_TM_dom"/>
</dbReference>
<feature type="transmembrane region" description="Helical" evidence="7">
    <location>
        <begin position="137"/>
        <end position="153"/>
    </location>
</feature>
<keyword evidence="4 7" id="KW-0472">Membrane</keyword>
<feature type="compositionally biased region" description="Basic and acidic residues" evidence="6">
    <location>
        <begin position="600"/>
        <end position="609"/>
    </location>
</feature>
<comment type="similarity">
    <text evidence="2 5">Belongs to the CDP-alcohol phosphatidyltransferase class-I family.</text>
</comment>
<feature type="compositionally biased region" description="Basic residues" evidence="6">
    <location>
        <begin position="590"/>
        <end position="599"/>
    </location>
</feature>
<feature type="compositionally biased region" description="Polar residues" evidence="6">
    <location>
        <begin position="507"/>
        <end position="523"/>
    </location>
</feature>
<dbReference type="OrthoDB" id="196717at2759"/>
<evidence type="ECO:0000256" key="2">
    <source>
        <dbReference type="ARBA" id="ARBA00010441"/>
    </source>
</evidence>
<evidence type="ECO:0000256" key="6">
    <source>
        <dbReference type="SAM" id="MobiDB-lite"/>
    </source>
</evidence>
<proteinExistence type="inferred from homology"/>
<keyword evidence="9" id="KW-1185">Reference proteome</keyword>
<evidence type="ECO:0000256" key="1">
    <source>
        <dbReference type="ARBA" id="ARBA00004370"/>
    </source>
</evidence>
<feature type="region of interest" description="Disordered" evidence="6">
    <location>
        <begin position="500"/>
        <end position="609"/>
    </location>
</feature>
<dbReference type="EMBL" id="GL883021">
    <property type="protein sequence ID" value="EGG17169.1"/>
    <property type="molecule type" value="Genomic_DNA"/>
</dbReference>
<dbReference type="GO" id="GO:0008654">
    <property type="term" value="P:phospholipid biosynthetic process"/>
    <property type="evidence" value="ECO:0007669"/>
    <property type="project" value="InterPro"/>
</dbReference>
<organism evidence="8 9">
    <name type="scientific">Cavenderia fasciculata</name>
    <name type="common">Slime mold</name>
    <name type="synonym">Dictyostelium fasciculatum</name>
    <dbReference type="NCBI Taxonomy" id="261658"/>
    <lineage>
        <taxon>Eukaryota</taxon>
        <taxon>Amoebozoa</taxon>
        <taxon>Evosea</taxon>
        <taxon>Eumycetozoa</taxon>
        <taxon>Dictyostelia</taxon>
        <taxon>Acytosteliales</taxon>
        <taxon>Cavenderiaceae</taxon>
        <taxon>Cavenderia</taxon>
    </lineage>
</organism>
<feature type="transmembrane region" description="Helical" evidence="7">
    <location>
        <begin position="269"/>
        <end position="288"/>
    </location>
</feature>
<accession>F4Q5B0</accession>
<feature type="region of interest" description="Disordered" evidence="6">
    <location>
        <begin position="407"/>
        <end position="453"/>
    </location>
</feature>
<keyword evidence="3 5" id="KW-0808">Transferase</keyword>
<dbReference type="Gene3D" id="1.20.120.1760">
    <property type="match status" value="1"/>
</dbReference>
<dbReference type="Pfam" id="PF01066">
    <property type="entry name" value="CDP-OH_P_transf"/>
    <property type="match status" value="1"/>
</dbReference>
<sequence length="609" mass="69510">MGLYVSDKAKEHIKLYKYNGIDHSYLSALLQPFWRTSVEWLPIWMANIIGIFGIILSYLVTYYYAPGLEGDVPAWVSLLNIVCIFWYQTMDALDGKQARRTNSSSGLGELFDHGCDAITTFLVVLGFLTAIQAGPSYASLFNVLILLAAFYMAQWEQYHTGIMELGAIGVIEGHYSMMGGHLITMIFGSQIWHTTVPYLGIPLTYIPLFVSSLGAILTIINNINTIVKKGPKSVKGAVSQVIPIVFVFLAGMVWGIYSPTQVYVNNPHMFINTFGFIVAFLVGRIVLARICNDDLNPFQIVLVPLLLISLNYIIDGFNIFNFLGIQESSFLQLFCFGITIIYLHFAYVMWKRKHDIEGVSSSSIIGLKTAVINEERNVKESLLRTGGGSGEDEESIQTNKKSKLTFVDNKSSKENENQDGYRDDDDRLGSNNGTKERNERDIQSLKDESNKTSYDNIKKKLEEKAKIYQQLVQGKHEKPIDFYDLYNENNVVDFEIKACTGDDDGQENNNNRYYKDQNTTNAGQQQQQQMFWDDEQERDEREQRDKEAKINAMKQEEMKTQLEREKHNSQQVKAKESKDERQSIIDQKKKMALLKQKLKEKKEKDSKPK</sequence>
<dbReference type="RefSeq" id="XP_004355653.1">
    <property type="nucleotide sequence ID" value="XM_004355600.1"/>
</dbReference>
<keyword evidence="7" id="KW-0812">Transmembrane</keyword>
<keyword evidence="7" id="KW-1133">Transmembrane helix</keyword>
<feature type="transmembrane region" description="Helical" evidence="7">
    <location>
        <begin position="241"/>
        <end position="257"/>
    </location>
</feature>
<gene>
    <name evidence="8" type="primary">captA</name>
    <name evidence="8" type="ORF">DFA_08153</name>
</gene>
<dbReference type="PROSITE" id="PS00379">
    <property type="entry name" value="CDP_ALCOHOL_P_TRANSF"/>
    <property type="match status" value="1"/>
</dbReference>
<evidence type="ECO:0000256" key="5">
    <source>
        <dbReference type="RuleBase" id="RU003750"/>
    </source>
</evidence>
<feature type="transmembrane region" description="Helical" evidence="7">
    <location>
        <begin position="165"/>
        <end position="187"/>
    </location>
</feature>
<comment type="subcellular location">
    <subcellularLocation>
        <location evidence="1">Membrane</location>
    </subcellularLocation>
</comment>
<dbReference type="AlphaFoldDB" id="F4Q5B0"/>
<dbReference type="InterPro" id="IPR000462">
    <property type="entry name" value="CDP-OH_P_trans"/>
</dbReference>
<dbReference type="InterPro" id="IPR048254">
    <property type="entry name" value="CDP_ALCOHOL_P_TRANSF_CS"/>
</dbReference>
<evidence type="ECO:0000313" key="8">
    <source>
        <dbReference type="EMBL" id="EGG17169.1"/>
    </source>
</evidence>
<feature type="transmembrane region" description="Helical" evidence="7">
    <location>
        <begin position="329"/>
        <end position="350"/>
    </location>
</feature>
<dbReference type="KEGG" id="dfa:DFA_08153"/>
<reference evidence="9" key="1">
    <citation type="journal article" date="2011" name="Genome Res.">
        <title>Phylogeny-wide analysis of social amoeba genomes highlights ancient origins for complex intercellular communication.</title>
        <authorList>
            <person name="Heidel A.J."/>
            <person name="Lawal H.M."/>
            <person name="Felder M."/>
            <person name="Schilde C."/>
            <person name="Helps N.R."/>
            <person name="Tunggal B."/>
            <person name="Rivero F."/>
            <person name="John U."/>
            <person name="Schleicher M."/>
            <person name="Eichinger L."/>
            <person name="Platzer M."/>
            <person name="Noegel A.A."/>
            <person name="Schaap P."/>
            <person name="Gloeckner G."/>
        </authorList>
    </citation>
    <scope>NUCLEOTIDE SEQUENCE [LARGE SCALE GENOMIC DNA]</scope>
    <source>
        <strain evidence="9">SH3</strain>
    </source>
</reference>
<dbReference type="STRING" id="1054147.F4Q5B0"/>
<evidence type="ECO:0000256" key="7">
    <source>
        <dbReference type="SAM" id="Phobius"/>
    </source>
</evidence>
<dbReference type="InterPro" id="IPR014472">
    <property type="entry name" value="CHOPT"/>
</dbReference>
<dbReference type="Proteomes" id="UP000007797">
    <property type="component" value="Unassembled WGS sequence"/>
</dbReference>
<feature type="transmembrane region" description="Helical" evidence="7">
    <location>
        <begin position="72"/>
        <end position="89"/>
    </location>
</feature>
<dbReference type="GO" id="GO:0016780">
    <property type="term" value="F:phosphotransferase activity, for other substituted phosphate groups"/>
    <property type="evidence" value="ECO:0007669"/>
    <property type="project" value="InterPro"/>
</dbReference>
<dbReference type="GO" id="GO:0016020">
    <property type="term" value="C:membrane"/>
    <property type="evidence" value="ECO:0007669"/>
    <property type="project" value="UniProtKB-SubCell"/>
</dbReference>
<feature type="compositionally biased region" description="Basic and acidic residues" evidence="6">
    <location>
        <begin position="410"/>
        <end position="453"/>
    </location>
</feature>
<evidence type="ECO:0000313" key="9">
    <source>
        <dbReference type="Proteomes" id="UP000007797"/>
    </source>
</evidence>
<dbReference type="GeneID" id="14869280"/>
<evidence type="ECO:0000256" key="3">
    <source>
        <dbReference type="ARBA" id="ARBA00022679"/>
    </source>
</evidence>
<evidence type="ECO:0000256" key="4">
    <source>
        <dbReference type="ARBA" id="ARBA00023136"/>
    </source>
</evidence>
<name>F4Q5B0_CACFS</name>
<feature type="compositionally biased region" description="Basic and acidic residues" evidence="6">
    <location>
        <begin position="538"/>
        <end position="589"/>
    </location>
</feature>
<feature type="transmembrane region" description="Helical" evidence="7">
    <location>
        <begin position="40"/>
        <end position="60"/>
    </location>
</feature>
<dbReference type="PANTHER" id="PTHR10414">
    <property type="entry name" value="ETHANOLAMINEPHOSPHOTRANSFERASE"/>
    <property type="match status" value="1"/>
</dbReference>
<feature type="transmembrane region" description="Helical" evidence="7">
    <location>
        <begin position="199"/>
        <end position="220"/>
    </location>
</feature>
<dbReference type="PANTHER" id="PTHR10414:SF30">
    <property type="entry name" value="CDP-ALCOHOL PHOSPHATIDYLTRANSFERASE"/>
    <property type="match status" value="1"/>
</dbReference>